<name>A0ABQ6CNU1_9HYPH</name>
<evidence type="ECO:0008006" key="3">
    <source>
        <dbReference type="Google" id="ProtNLM"/>
    </source>
</evidence>
<gene>
    <name evidence="1" type="ORF">GCM10007874_36070</name>
</gene>
<keyword evidence="2" id="KW-1185">Reference proteome</keyword>
<accession>A0ABQ6CNU1</accession>
<dbReference type="RefSeq" id="WP_284313674.1">
    <property type="nucleotide sequence ID" value="NZ_BSPC01000031.1"/>
</dbReference>
<protein>
    <recommendedName>
        <fullName evidence="3">ANTAR domain-containing protein</fullName>
    </recommendedName>
</protein>
<organism evidence="1 2">
    <name type="scientific">Labrys miyagiensis</name>
    <dbReference type="NCBI Taxonomy" id="346912"/>
    <lineage>
        <taxon>Bacteria</taxon>
        <taxon>Pseudomonadati</taxon>
        <taxon>Pseudomonadota</taxon>
        <taxon>Alphaproteobacteria</taxon>
        <taxon>Hyphomicrobiales</taxon>
        <taxon>Xanthobacteraceae</taxon>
        <taxon>Labrys</taxon>
    </lineage>
</organism>
<evidence type="ECO:0000313" key="2">
    <source>
        <dbReference type="Proteomes" id="UP001156882"/>
    </source>
</evidence>
<evidence type="ECO:0000313" key="1">
    <source>
        <dbReference type="EMBL" id="GLS20590.1"/>
    </source>
</evidence>
<dbReference type="EMBL" id="BSPC01000031">
    <property type="protein sequence ID" value="GLS20590.1"/>
    <property type="molecule type" value="Genomic_DNA"/>
</dbReference>
<reference evidence="2" key="1">
    <citation type="journal article" date="2019" name="Int. J. Syst. Evol. Microbiol.">
        <title>The Global Catalogue of Microorganisms (GCM) 10K type strain sequencing project: providing services to taxonomists for standard genome sequencing and annotation.</title>
        <authorList>
            <consortium name="The Broad Institute Genomics Platform"/>
            <consortium name="The Broad Institute Genome Sequencing Center for Infectious Disease"/>
            <person name="Wu L."/>
            <person name="Ma J."/>
        </authorList>
    </citation>
    <scope>NUCLEOTIDE SEQUENCE [LARGE SCALE GENOMIC DNA]</scope>
    <source>
        <strain evidence="2">NBRC 101365</strain>
    </source>
</reference>
<comment type="caution">
    <text evidence="1">The sequence shown here is derived from an EMBL/GenBank/DDBJ whole genome shotgun (WGS) entry which is preliminary data.</text>
</comment>
<sequence length="82" mass="9020">MRGPRAGSDFPNRFLECQKDMEAAANTIINLAITAGWSEVEACLVVQELADSRLLATSAKAETDEFIRQALAKIIKRPSKLE</sequence>
<proteinExistence type="predicted"/>
<dbReference type="Proteomes" id="UP001156882">
    <property type="component" value="Unassembled WGS sequence"/>
</dbReference>